<reference evidence="4 5" key="1">
    <citation type="journal article" date="2019" name="ACS Chem. Biol.">
        <title>Identification and Mobilization of a Cryptic Antibiotic Biosynthesis Gene Locus from a Human-Pathogenic Nocardia Isolate.</title>
        <authorList>
            <person name="Herisse M."/>
            <person name="Ishida K."/>
            <person name="Porter J.L."/>
            <person name="Howden B."/>
            <person name="Hertweck C."/>
            <person name="Stinear T.P."/>
            <person name="Pidot S.J."/>
        </authorList>
    </citation>
    <scope>NUCLEOTIDE SEQUENCE [LARGE SCALE GENOMIC DNA]</scope>
    <source>
        <strain evidence="4 5">AUSMDU00012717</strain>
    </source>
</reference>
<sequence length="368" mass="38371">MTLRIKRIRIVAAVLAVAVSASGCVVTVEDVPMPEPGLGAPGYTIHAAFRDALNLPQRAHIRIGGTDIGVVTRITTTNFVADVEMLIREDISLPQGTTAELRQATPLGDIFVAMTLPPEGAGGPPLRPGDTLDLQHTAAAASVEQLMMSVSMLINGGGINQAAKIAAELNSMFAGRAPQLAHLIGEMTDAIAALNQRTADIDSTLTGLNVLSGELSRRKAELGAAADSFPQLLALLSENTQSIVTLLRKVSETMAALGDFADSTGPQAVSLFESIQRLMSGFTRMGDDLAGTLEGLHEIYPPVMASMSGPTLAVAATVSYLSVGALTDPNGSRWPEFGDAAAFIGSLAQVIEKVIGRLTSPPRPGGER</sequence>
<dbReference type="PANTHER" id="PTHR33371:SF15">
    <property type="entry name" value="LIPOPROTEIN LPRN"/>
    <property type="match status" value="1"/>
</dbReference>
<dbReference type="InterPro" id="IPR003399">
    <property type="entry name" value="Mce/MlaD"/>
</dbReference>
<gene>
    <name evidence="4" type="ORF">F5544_23785</name>
</gene>
<name>A0A6G9YH39_9NOCA</name>
<dbReference type="EMBL" id="CP046172">
    <property type="protein sequence ID" value="QIS12615.1"/>
    <property type="molecule type" value="Genomic_DNA"/>
</dbReference>
<dbReference type="AlphaFoldDB" id="A0A6G9YH39"/>
<feature type="chain" id="PRO_5038983733" evidence="1">
    <location>
        <begin position="24"/>
        <end position="368"/>
    </location>
</feature>
<evidence type="ECO:0000313" key="5">
    <source>
        <dbReference type="Proteomes" id="UP000503540"/>
    </source>
</evidence>
<dbReference type="PROSITE" id="PS51257">
    <property type="entry name" value="PROKAR_LIPOPROTEIN"/>
    <property type="match status" value="1"/>
</dbReference>
<organism evidence="4 5">
    <name type="scientific">Nocardia arthritidis</name>
    <dbReference type="NCBI Taxonomy" id="228602"/>
    <lineage>
        <taxon>Bacteria</taxon>
        <taxon>Bacillati</taxon>
        <taxon>Actinomycetota</taxon>
        <taxon>Actinomycetes</taxon>
        <taxon>Mycobacteriales</taxon>
        <taxon>Nocardiaceae</taxon>
        <taxon>Nocardia</taxon>
    </lineage>
</organism>
<evidence type="ECO:0000259" key="2">
    <source>
        <dbReference type="Pfam" id="PF02470"/>
    </source>
</evidence>
<dbReference type="InterPro" id="IPR024516">
    <property type="entry name" value="Mce_C"/>
</dbReference>
<dbReference type="Pfam" id="PF02470">
    <property type="entry name" value="MlaD"/>
    <property type="match status" value="1"/>
</dbReference>
<dbReference type="Proteomes" id="UP000503540">
    <property type="component" value="Chromosome"/>
</dbReference>
<dbReference type="KEGG" id="nah:F5544_23785"/>
<keyword evidence="1" id="KW-0732">Signal</keyword>
<dbReference type="RefSeq" id="WP_167475280.1">
    <property type="nucleotide sequence ID" value="NZ_CP046172.1"/>
</dbReference>
<feature type="domain" description="Mce/MlaD" evidence="2">
    <location>
        <begin position="41"/>
        <end position="115"/>
    </location>
</feature>
<proteinExistence type="predicted"/>
<dbReference type="NCBIfam" id="TIGR00996">
    <property type="entry name" value="Mtu_fam_mce"/>
    <property type="match status" value="1"/>
</dbReference>
<dbReference type="InterPro" id="IPR005693">
    <property type="entry name" value="Mce"/>
</dbReference>
<dbReference type="PANTHER" id="PTHR33371">
    <property type="entry name" value="INTERMEMBRANE PHOSPHOLIPID TRANSPORT SYSTEM BINDING PROTEIN MLAD-RELATED"/>
    <property type="match status" value="1"/>
</dbReference>
<evidence type="ECO:0000313" key="4">
    <source>
        <dbReference type="EMBL" id="QIS12615.1"/>
    </source>
</evidence>
<keyword evidence="5" id="KW-1185">Reference proteome</keyword>
<evidence type="ECO:0000259" key="3">
    <source>
        <dbReference type="Pfam" id="PF11887"/>
    </source>
</evidence>
<feature type="domain" description="Mammalian cell entry C-terminal" evidence="3">
    <location>
        <begin position="125"/>
        <end position="310"/>
    </location>
</feature>
<feature type="signal peptide" evidence="1">
    <location>
        <begin position="1"/>
        <end position="23"/>
    </location>
</feature>
<dbReference type="Pfam" id="PF11887">
    <property type="entry name" value="Mce4_CUP1"/>
    <property type="match status" value="1"/>
</dbReference>
<protein>
    <submittedName>
        <fullName evidence="4">MCE family protein</fullName>
    </submittedName>
</protein>
<dbReference type="GO" id="GO:0005576">
    <property type="term" value="C:extracellular region"/>
    <property type="evidence" value="ECO:0007669"/>
    <property type="project" value="TreeGrafter"/>
</dbReference>
<accession>A0A6G9YH39</accession>
<dbReference type="InterPro" id="IPR052336">
    <property type="entry name" value="MlaD_Phospholipid_Transporter"/>
</dbReference>
<evidence type="ECO:0000256" key="1">
    <source>
        <dbReference type="SAM" id="SignalP"/>
    </source>
</evidence>